<comment type="caution">
    <text evidence="2">The sequence shown here is derived from an EMBL/GenBank/DDBJ whole genome shotgun (WGS) entry which is preliminary data.</text>
</comment>
<gene>
    <name evidence="2" type="ORF">C489_16366</name>
</gene>
<evidence type="ECO:0000313" key="2">
    <source>
        <dbReference type="EMBL" id="ELY65006.1"/>
    </source>
</evidence>
<dbReference type="OrthoDB" id="330242at2157"/>
<evidence type="ECO:0000256" key="1">
    <source>
        <dbReference type="SAM" id="Phobius"/>
    </source>
</evidence>
<protein>
    <submittedName>
        <fullName evidence="2">Uncharacterized protein</fullName>
    </submittedName>
</protein>
<keyword evidence="3" id="KW-1185">Reference proteome</keyword>
<dbReference type="STRING" id="1227496.C489_16366"/>
<organism evidence="2 3">
    <name type="scientific">Natrinema versiforme JCM 10478</name>
    <dbReference type="NCBI Taxonomy" id="1227496"/>
    <lineage>
        <taxon>Archaea</taxon>
        <taxon>Methanobacteriati</taxon>
        <taxon>Methanobacteriota</taxon>
        <taxon>Stenosarchaea group</taxon>
        <taxon>Halobacteria</taxon>
        <taxon>Halobacteriales</taxon>
        <taxon>Natrialbaceae</taxon>
        <taxon>Natrinema</taxon>
    </lineage>
</organism>
<keyword evidence="1" id="KW-1133">Transmembrane helix</keyword>
<evidence type="ECO:0000313" key="3">
    <source>
        <dbReference type="Proteomes" id="UP000011632"/>
    </source>
</evidence>
<dbReference type="RefSeq" id="WP_006432365.1">
    <property type="nucleotide sequence ID" value="NZ_AOID01000048.1"/>
</dbReference>
<keyword evidence="1" id="KW-0812">Transmembrane</keyword>
<keyword evidence="1" id="KW-0472">Membrane</keyword>
<dbReference type="AlphaFoldDB" id="L9XUE8"/>
<accession>L9XUE8</accession>
<dbReference type="PATRIC" id="fig|1227496.3.peg.3303"/>
<dbReference type="Proteomes" id="UP000011632">
    <property type="component" value="Unassembled WGS sequence"/>
</dbReference>
<dbReference type="EMBL" id="AOID01000048">
    <property type="protein sequence ID" value="ELY65006.1"/>
    <property type="molecule type" value="Genomic_DNA"/>
</dbReference>
<sequence length="67" mass="7275">MSALRSALLEWDRNRISRVLLAGLAVFLARRVTDGVVTGVGATFLFLFGLALAWEAMKRLFGDSCGS</sequence>
<feature type="transmembrane region" description="Helical" evidence="1">
    <location>
        <begin position="36"/>
        <end position="54"/>
    </location>
</feature>
<reference evidence="2 3" key="1">
    <citation type="journal article" date="2014" name="PLoS Genet.">
        <title>Phylogenetically driven sequencing of extremely halophilic archaea reveals strategies for static and dynamic osmo-response.</title>
        <authorList>
            <person name="Becker E.A."/>
            <person name="Seitzer P.M."/>
            <person name="Tritt A."/>
            <person name="Larsen D."/>
            <person name="Krusor M."/>
            <person name="Yao A.I."/>
            <person name="Wu D."/>
            <person name="Madern D."/>
            <person name="Eisen J.A."/>
            <person name="Darling A.E."/>
            <person name="Facciotti M.T."/>
        </authorList>
    </citation>
    <scope>NUCLEOTIDE SEQUENCE [LARGE SCALE GENOMIC DNA]</scope>
    <source>
        <strain evidence="2 3">JCM 10478</strain>
    </source>
</reference>
<proteinExistence type="predicted"/>
<name>L9XUE8_9EURY</name>